<evidence type="ECO:0000313" key="1">
    <source>
        <dbReference type="EMBL" id="MEU9581559.1"/>
    </source>
</evidence>
<evidence type="ECO:0000313" key="2">
    <source>
        <dbReference type="Proteomes" id="UP001551584"/>
    </source>
</evidence>
<organism evidence="1 2">
    <name type="scientific">Streptomyces chilikensis</name>
    <dbReference type="NCBI Taxonomy" id="1194079"/>
    <lineage>
        <taxon>Bacteria</taxon>
        <taxon>Bacillati</taxon>
        <taxon>Actinomycetota</taxon>
        <taxon>Actinomycetes</taxon>
        <taxon>Kitasatosporales</taxon>
        <taxon>Streptomycetaceae</taxon>
        <taxon>Streptomyces</taxon>
    </lineage>
</organism>
<keyword evidence="2" id="KW-1185">Reference proteome</keyword>
<name>A0ABV3EZF0_9ACTN</name>
<dbReference type="RefSeq" id="WP_359278295.1">
    <property type="nucleotide sequence ID" value="NZ_JBEZNA010000130.1"/>
</dbReference>
<reference evidence="1 2" key="1">
    <citation type="submission" date="2024-06" db="EMBL/GenBank/DDBJ databases">
        <title>The Natural Products Discovery Center: Release of the First 8490 Sequenced Strains for Exploring Actinobacteria Biosynthetic Diversity.</title>
        <authorList>
            <person name="Kalkreuter E."/>
            <person name="Kautsar S.A."/>
            <person name="Yang D."/>
            <person name="Bader C.D."/>
            <person name="Teijaro C.N."/>
            <person name="Fluegel L."/>
            <person name="Davis C.M."/>
            <person name="Simpson J.R."/>
            <person name="Lauterbach L."/>
            <person name="Steele A.D."/>
            <person name="Gui C."/>
            <person name="Meng S."/>
            <person name="Li G."/>
            <person name="Viehrig K."/>
            <person name="Ye F."/>
            <person name="Su P."/>
            <person name="Kiefer A.F."/>
            <person name="Nichols A."/>
            <person name="Cepeda A.J."/>
            <person name="Yan W."/>
            <person name="Fan B."/>
            <person name="Jiang Y."/>
            <person name="Adhikari A."/>
            <person name="Zheng C.-J."/>
            <person name="Schuster L."/>
            <person name="Cowan T.M."/>
            <person name="Smanski M.J."/>
            <person name="Chevrette M.G."/>
            <person name="De Carvalho L.P.S."/>
            <person name="Shen B."/>
        </authorList>
    </citation>
    <scope>NUCLEOTIDE SEQUENCE [LARGE SCALE GENOMIC DNA]</scope>
    <source>
        <strain evidence="1 2">NPDC048117</strain>
    </source>
</reference>
<dbReference type="EMBL" id="JBEZNA010000130">
    <property type="protein sequence ID" value="MEU9581559.1"/>
    <property type="molecule type" value="Genomic_DNA"/>
</dbReference>
<dbReference type="Proteomes" id="UP001551584">
    <property type="component" value="Unassembled WGS sequence"/>
</dbReference>
<evidence type="ECO:0008006" key="3">
    <source>
        <dbReference type="Google" id="ProtNLM"/>
    </source>
</evidence>
<protein>
    <recommendedName>
        <fullName evidence="3">GIY-YIG nuclease family protein</fullName>
    </recommendedName>
</protein>
<accession>A0ABV3EZF0</accession>
<sequence>MSNRPRPAPFHSRFRFDLTTAATNQLAHELGVLARAPLTERHLAELREQPGVYLIDLSGPILCIGTAEKSLPGRLRSRLHQLSGHPAIDITKVRFCCLYVDDLALLRAQRLAALLWGTEDMPLDRIMAGEEVM</sequence>
<proteinExistence type="predicted"/>
<comment type="caution">
    <text evidence="1">The sequence shown here is derived from an EMBL/GenBank/DDBJ whole genome shotgun (WGS) entry which is preliminary data.</text>
</comment>
<gene>
    <name evidence="1" type="ORF">AB0D95_30550</name>
</gene>